<dbReference type="InterPro" id="IPR011048">
    <property type="entry name" value="Haem_d1_sf"/>
</dbReference>
<dbReference type="EMBL" id="VIFM01000111">
    <property type="protein sequence ID" value="TQF13124.1"/>
    <property type="molecule type" value="Genomic_DNA"/>
</dbReference>
<dbReference type="PANTHER" id="PTHR47197">
    <property type="entry name" value="PROTEIN NIRF"/>
    <property type="match status" value="1"/>
</dbReference>
<dbReference type="AlphaFoldDB" id="A0A540WXF4"/>
<dbReference type="OrthoDB" id="9774579at2"/>
<reference evidence="2 3" key="1">
    <citation type="submission" date="2019-06" db="EMBL/GenBank/DDBJ databases">
        <authorList>
            <person name="Livingstone P."/>
            <person name="Whitworth D."/>
        </authorList>
    </citation>
    <scope>NUCLEOTIDE SEQUENCE [LARGE SCALE GENOMIC DNA]</scope>
    <source>
        <strain evidence="2 3">AM401</strain>
    </source>
</reference>
<dbReference type="Proteomes" id="UP000315369">
    <property type="component" value="Unassembled WGS sequence"/>
</dbReference>
<name>A0A540WXF4_9BACT</name>
<evidence type="ECO:0000256" key="1">
    <source>
        <dbReference type="SAM" id="SignalP"/>
    </source>
</evidence>
<feature type="chain" id="PRO_5022084958" evidence="1">
    <location>
        <begin position="21"/>
        <end position="662"/>
    </location>
</feature>
<evidence type="ECO:0000313" key="3">
    <source>
        <dbReference type="Proteomes" id="UP000315369"/>
    </source>
</evidence>
<protein>
    <submittedName>
        <fullName evidence="2">Uncharacterized protein</fullName>
    </submittedName>
</protein>
<organism evidence="2 3">
    <name type="scientific">Myxococcus llanfairpwllgwyngyllgogerychwyrndrobwllllantysiliogogogochensis</name>
    <dbReference type="NCBI Taxonomy" id="2590453"/>
    <lineage>
        <taxon>Bacteria</taxon>
        <taxon>Pseudomonadati</taxon>
        <taxon>Myxococcota</taxon>
        <taxon>Myxococcia</taxon>
        <taxon>Myxococcales</taxon>
        <taxon>Cystobacterineae</taxon>
        <taxon>Myxococcaceae</taxon>
        <taxon>Myxococcus</taxon>
    </lineage>
</organism>
<proteinExistence type="predicted"/>
<dbReference type="InterPro" id="IPR015943">
    <property type="entry name" value="WD40/YVTN_repeat-like_dom_sf"/>
</dbReference>
<gene>
    <name evidence="2" type="ORF">FJV41_25505</name>
</gene>
<keyword evidence="3" id="KW-1185">Reference proteome</keyword>
<comment type="caution">
    <text evidence="2">The sequence shown here is derived from an EMBL/GenBank/DDBJ whole genome shotgun (WGS) entry which is preliminary data.</text>
</comment>
<keyword evidence="1" id="KW-0732">Signal</keyword>
<dbReference type="SUPFAM" id="SSF51004">
    <property type="entry name" value="C-terminal (heme d1) domain of cytochrome cd1-nitrite reductase"/>
    <property type="match status" value="1"/>
</dbReference>
<sequence>MRKSLVFTTLGLLSVGALSAAGWNLRVRAPPDVPATAPPLPAPEPVLAEREGVSVRFDLSLTPRPREAAAGAPLQGTARFVLQDAKSHAPLQGRRVLGWMSLREKGAAPLDDAACTARVKTYLGGLLSARADVDLNAYWFLTLNHDHTVSVINPQIAFERTKLHSLVSVGGEAADWAMLNDRSALYVTVASGNSVSVVDMERFLATRTVRVGQQPGRIAVAPDGRTAWVSNDGDGTVSVLDTAAHAEVETLRVGAGRHEFAFSDEGRTAWVTSTEADVLTAVDVASREVLGTVKVGVGAGDVAWSPVARALFVVQPRSSEVLVVDPEKREVSRRIAVKSGPGALRFDRSARWAFLLYPEAGAVDVLDAARSQVAHALTGFSAPDSVVFTESFGYVRNTTSGRVSLVDLNTLEGTGTPSVVNVTMGQRAPEESRGLGRSDPIAALPEGNGVIVAGTADRALFLYQEGMMAPRGTHLNYGREPRAVRVLDRSLREVEAGVYSATATVRENGTYDVQLLLDNPRAIVCMQWQVGGVPEDAALAKKLPLTLTPAFDPKTLLTAGTTTPLRFKLEPTPGMTGMPPVQPEEIRVLLFKTPGTWQWRTEPRRTADGGFEVDFTPPTPGQYKLVVGVESRSIDLGRLPHFTFGVVEAPAATTASASEVHR</sequence>
<dbReference type="PANTHER" id="PTHR47197:SF3">
    <property type="entry name" value="DIHYDRO-HEME D1 DEHYDROGENASE"/>
    <property type="match status" value="1"/>
</dbReference>
<accession>A0A540WXF4</accession>
<dbReference type="Gene3D" id="2.130.10.10">
    <property type="entry name" value="YVTN repeat-like/Quinoprotein amine dehydrogenase"/>
    <property type="match status" value="2"/>
</dbReference>
<dbReference type="InterPro" id="IPR051200">
    <property type="entry name" value="Host-pathogen_enzymatic-act"/>
</dbReference>
<evidence type="ECO:0000313" key="2">
    <source>
        <dbReference type="EMBL" id="TQF13124.1"/>
    </source>
</evidence>
<feature type="signal peptide" evidence="1">
    <location>
        <begin position="1"/>
        <end position="20"/>
    </location>
</feature>
<dbReference type="RefSeq" id="WP_141645153.1">
    <property type="nucleotide sequence ID" value="NZ_VIFM01000111.1"/>
</dbReference>